<organism evidence="2 3">
    <name type="scientific">Apiospora hydei</name>
    <dbReference type="NCBI Taxonomy" id="1337664"/>
    <lineage>
        <taxon>Eukaryota</taxon>
        <taxon>Fungi</taxon>
        <taxon>Dikarya</taxon>
        <taxon>Ascomycota</taxon>
        <taxon>Pezizomycotina</taxon>
        <taxon>Sordariomycetes</taxon>
        <taxon>Xylariomycetidae</taxon>
        <taxon>Amphisphaeriales</taxon>
        <taxon>Apiosporaceae</taxon>
        <taxon>Apiospora</taxon>
    </lineage>
</organism>
<evidence type="ECO:0000313" key="3">
    <source>
        <dbReference type="Proteomes" id="UP001433268"/>
    </source>
</evidence>
<dbReference type="GeneID" id="92042098"/>
<feature type="region of interest" description="Disordered" evidence="1">
    <location>
        <begin position="1"/>
        <end position="23"/>
    </location>
</feature>
<reference evidence="2 3" key="1">
    <citation type="submission" date="2023-01" db="EMBL/GenBank/DDBJ databases">
        <title>Analysis of 21 Apiospora genomes using comparative genomics revels a genus with tremendous synthesis potential of carbohydrate active enzymes and secondary metabolites.</title>
        <authorList>
            <person name="Sorensen T."/>
        </authorList>
    </citation>
    <scope>NUCLEOTIDE SEQUENCE [LARGE SCALE GENOMIC DNA]</scope>
    <source>
        <strain evidence="2 3">CBS 114990</strain>
    </source>
</reference>
<evidence type="ECO:0000256" key="1">
    <source>
        <dbReference type="SAM" id="MobiDB-lite"/>
    </source>
</evidence>
<gene>
    <name evidence="2" type="ORF">PG997_004723</name>
</gene>
<comment type="caution">
    <text evidence="2">The sequence shown here is derived from an EMBL/GenBank/DDBJ whole genome shotgun (WGS) entry which is preliminary data.</text>
</comment>
<sequence>MTRAWTRPRPAAPRSVGLQIQHRQRKANYAKGMEMDIVRLRDAIERCKADCRGLAGENRGMREQLASVTVATGPLPQQQQQQQVPLGADQAVPSVMSGIDCSMTMAESGIDGISNPMPPTGGSVAWAASSFFSSEPDYMTYLNVDKNPGSPAFQVTRDMKPDQEGRAGFVEEVQAPGSTLGGADDQVELARGPEEETYRAINFILAYDNLPLPLPLIPKPLPEHPTSLLGYLLLLFREMDGR</sequence>
<dbReference type="Proteomes" id="UP001433268">
    <property type="component" value="Unassembled WGS sequence"/>
</dbReference>
<evidence type="ECO:0000313" key="2">
    <source>
        <dbReference type="EMBL" id="KAK8089762.1"/>
    </source>
</evidence>
<evidence type="ECO:0008006" key="4">
    <source>
        <dbReference type="Google" id="ProtNLM"/>
    </source>
</evidence>
<dbReference type="RefSeq" id="XP_066672656.1">
    <property type="nucleotide sequence ID" value="XM_066809038.1"/>
</dbReference>
<accession>A0ABR1X334</accession>
<name>A0ABR1X334_9PEZI</name>
<dbReference type="EMBL" id="JAQQWN010000004">
    <property type="protein sequence ID" value="KAK8089762.1"/>
    <property type="molecule type" value="Genomic_DNA"/>
</dbReference>
<feature type="compositionally biased region" description="Low complexity" evidence="1">
    <location>
        <begin position="1"/>
        <end position="14"/>
    </location>
</feature>
<keyword evidence="3" id="KW-1185">Reference proteome</keyword>
<protein>
    <recommendedName>
        <fullName evidence="4">BZIP domain-containing protein</fullName>
    </recommendedName>
</protein>
<proteinExistence type="predicted"/>